<sequence length="169" mass="18943">MVSIALHVLGRALSLVLRHRHMFLPPHGFVPFLEEARNYASDVAFSLPQSNSAATAKTKDSKGKNTWKSVLCFWFKIRKSAREEASPKTKSSKKSNLRDAEQRPFSGPLTGNGSKFAHPHRKIRISTSGPLATCFTPTRAEDTEVPYRLLEHRHHPSRAHAFGPVYLVT</sequence>
<dbReference type="Proteomes" id="UP001055439">
    <property type="component" value="Chromosome 5"/>
</dbReference>
<protein>
    <submittedName>
        <fullName evidence="2">Uncharacterized protein</fullName>
    </submittedName>
</protein>
<evidence type="ECO:0000313" key="2">
    <source>
        <dbReference type="EMBL" id="URE04601.1"/>
    </source>
</evidence>
<dbReference type="EMBL" id="CP097507">
    <property type="protein sequence ID" value="URE04601.1"/>
    <property type="molecule type" value="Genomic_DNA"/>
</dbReference>
<keyword evidence="3" id="KW-1185">Reference proteome</keyword>
<evidence type="ECO:0000313" key="3">
    <source>
        <dbReference type="Proteomes" id="UP001055439"/>
    </source>
</evidence>
<dbReference type="AlphaFoldDB" id="A0A9E7FYA7"/>
<feature type="region of interest" description="Disordered" evidence="1">
    <location>
        <begin position="83"/>
        <end position="119"/>
    </location>
</feature>
<reference evidence="2" key="1">
    <citation type="submission" date="2022-05" db="EMBL/GenBank/DDBJ databases">
        <title>The Musa troglodytarum L. genome provides insights into the mechanism of non-climacteric behaviour and enrichment of carotenoids.</title>
        <authorList>
            <person name="Wang J."/>
        </authorList>
    </citation>
    <scope>NUCLEOTIDE SEQUENCE</scope>
    <source>
        <tissue evidence="2">Leaf</tissue>
    </source>
</reference>
<proteinExistence type="predicted"/>
<name>A0A9E7FYA7_9LILI</name>
<dbReference type="OrthoDB" id="737456at2759"/>
<accession>A0A9E7FYA7</accession>
<dbReference type="PANTHER" id="PTHR35488:SF4">
    <property type="entry name" value="DUF4005 DOMAIN-CONTAINING PROTEIN"/>
    <property type="match status" value="1"/>
</dbReference>
<dbReference type="PANTHER" id="PTHR35488">
    <property type="entry name" value="OS05G0358900 PROTEIN-RELATED"/>
    <property type="match status" value="1"/>
</dbReference>
<gene>
    <name evidence="2" type="ORF">MUK42_22611</name>
</gene>
<organism evidence="2 3">
    <name type="scientific">Musa troglodytarum</name>
    <name type="common">fe'i banana</name>
    <dbReference type="NCBI Taxonomy" id="320322"/>
    <lineage>
        <taxon>Eukaryota</taxon>
        <taxon>Viridiplantae</taxon>
        <taxon>Streptophyta</taxon>
        <taxon>Embryophyta</taxon>
        <taxon>Tracheophyta</taxon>
        <taxon>Spermatophyta</taxon>
        <taxon>Magnoliopsida</taxon>
        <taxon>Liliopsida</taxon>
        <taxon>Zingiberales</taxon>
        <taxon>Musaceae</taxon>
        <taxon>Musa</taxon>
    </lineage>
</organism>
<evidence type="ECO:0000256" key="1">
    <source>
        <dbReference type="SAM" id="MobiDB-lite"/>
    </source>
</evidence>